<sequence>MKYLPFEATSFSYTIKLINEIRQNSRSSWNIFKDCPLVTLNRGKIPPYIIACGDRNRVEYISGLLDEGTAVLLNERMKAHGKPAGRVAVALGTYKGVPVAVFEHLMGTPSVEILVKEVTSPEYCAVHEPYKVPTTVFRPPEVVHLVRVGSCGGVNSPDSPELSVVQCGDIIIMNKVIGVTGCDIQSITGSLDLLSTKTVEKARATLLDLGFEEEGDDKILVKKSDPGVSSKLSAGAVAARAKLVKDFPVDPEHKFTSHVLGYTSKDSLYCESNEEEFMALRKDHGVACSEMEASCLVRLSAQREVSSAPLRAGAVCGVIGAIPGESFCSDRSVIKSAVTWACYTGLEGVCGFAKML</sequence>
<accession>A0ABQ5JZJ1</accession>
<dbReference type="PANTHER" id="PTHR43691">
    <property type="entry name" value="URIDINE PHOSPHORYLASE"/>
    <property type="match status" value="1"/>
</dbReference>
<reference evidence="2" key="1">
    <citation type="submission" date="2022-03" db="EMBL/GenBank/DDBJ databases">
        <title>Draft genome sequence of Aduncisulcus paluster, a free-living microaerophilic Fornicata.</title>
        <authorList>
            <person name="Yuyama I."/>
            <person name="Kume K."/>
            <person name="Tamura T."/>
            <person name="Inagaki Y."/>
            <person name="Hashimoto T."/>
        </authorList>
    </citation>
    <scope>NUCLEOTIDE SEQUENCE</scope>
    <source>
        <strain evidence="2">NY0171</strain>
    </source>
</reference>
<comment type="caution">
    <text evidence="2">The sequence shown here is derived from an EMBL/GenBank/DDBJ whole genome shotgun (WGS) entry which is preliminary data.</text>
</comment>
<gene>
    <name evidence="2" type="ORF">ADUPG1_012464</name>
</gene>
<evidence type="ECO:0000313" key="2">
    <source>
        <dbReference type="EMBL" id="GKT23551.1"/>
    </source>
</evidence>
<organism evidence="2 3">
    <name type="scientific">Aduncisulcus paluster</name>
    <dbReference type="NCBI Taxonomy" id="2918883"/>
    <lineage>
        <taxon>Eukaryota</taxon>
        <taxon>Metamonada</taxon>
        <taxon>Carpediemonas-like organisms</taxon>
        <taxon>Aduncisulcus</taxon>
    </lineage>
</organism>
<name>A0ABQ5JZJ1_9EUKA</name>
<keyword evidence="3" id="KW-1185">Reference proteome</keyword>
<dbReference type="InterPro" id="IPR035994">
    <property type="entry name" value="Nucleoside_phosphorylase_sf"/>
</dbReference>
<feature type="domain" description="Nucleoside phosphorylase" evidence="1">
    <location>
        <begin position="50"/>
        <end position="308"/>
    </location>
</feature>
<dbReference type="Proteomes" id="UP001057375">
    <property type="component" value="Unassembled WGS sequence"/>
</dbReference>
<dbReference type="SUPFAM" id="SSF53167">
    <property type="entry name" value="Purine and uridine phosphorylases"/>
    <property type="match status" value="1"/>
</dbReference>
<dbReference type="Gene3D" id="3.40.50.1580">
    <property type="entry name" value="Nucleoside phosphorylase domain"/>
    <property type="match status" value="1"/>
</dbReference>
<dbReference type="InterPro" id="IPR000845">
    <property type="entry name" value="Nucleoside_phosphorylase_d"/>
</dbReference>
<dbReference type="EMBL" id="BQXS01012471">
    <property type="protein sequence ID" value="GKT23551.1"/>
    <property type="molecule type" value="Genomic_DNA"/>
</dbReference>
<protein>
    <recommendedName>
        <fullName evidence="1">Nucleoside phosphorylase domain-containing protein</fullName>
    </recommendedName>
</protein>
<dbReference type="PANTHER" id="PTHR43691:SF11">
    <property type="entry name" value="FI09636P-RELATED"/>
    <property type="match status" value="1"/>
</dbReference>
<proteinExistence type="predicted"/>
<evidence type="ECO:0000259" key="1">
    <source>
        <dbReference type="Pfam" id="PF01048"/>
    </source>
</evidence>
<evidence type="ECO:0000313" key="3">
    <source>
        <dbReference type="Proteomes" id="UP001057375"/>
    </source>
</evidence>
<dbReference type="Pfam" id="PF01048">
    <property type="entry name" value="PNP_UDP_1"/>
    <property type="match status" value="1"/>
</dbReference>